<gene>
    <name evidence="2" type="ORF">STAS_13873</name>
</gene>
<reference evidence="3" key="1">
    <citation type="journal article" date="2019" name="Curr. Biol.">
        <title>Genome Sequence of Striga asiatica Provides Insight into the Evolution of Plant Parasitism.</title>
        <authorList>
            <person name="Yoshida S."/>
            <person name="Kim S."/>
            <person name="Wafula E.K."/>
            <person name="Tanskanen J."/>
            <person name="Kim Y.M."/>
            <person name="Honaas L."/>
            <person name="Yang Z."/>
            <person name="Spallek T."/>
            <person name="Conn C.E."/>
            <person name="Ichihashi Y."/>
            <person name="Cheong K."/>
            <person name="Cui S."/>
            <person name="Der J.P."/>
            <person name="Gundlach H."/>
            <person name="Jiao Y."/>
            <person name="Hori C."/>
            <person name="Ishida J.K."/>
            <person name="Kasahara H."/>
            <person name="Kiba T."/>
            <person name="Kim M.S."/>
            <person name="Koo N."/>
            <person name="Laohavisit A."/>
            <person name="Lee Y.H."/>
            <person name="Lumba S."/>
            <person name="McCourt P."/>
            <person name="Mortimer J.C."/>
            <person name="Mutuku J.M."/>
            <person name="Nomura T."/>
            <person name="Sasaki-Sekimoto Y."/>
            <person name="Seto Y."/>
            <person name="Wang Y."/>
            <person name="Wakatake T."/>
            <person name="Sakakibara H."/>
            <person name="Demura T."/>
            <person name="Yamaguchi S."/>
            <person name="Yoneyama K."/>
            <person name="Manabe R.I."/>
            <person name="Nelson D.C."/>
            <person name="Schulman A.H."/>
            <person name="Timko M.P."/>
            <person name="dePamphilis C.W."/>
            <person name="Choi D."/>
            <person name="Shirasu K."/>
        </authorList>
    </citation>
    <scope>NUCLEOTIDE SEQUENCE [LARGE SCALE GENOMIC DNA]</scope>
    <source>
        <strain evidence="3">cv. UVA1</strain>
    </source>
</reference>
<dbReference type="OrthoDB" id="901888at2759"/>
<feature type="region of interest" description="Disordered" evidence="1">
    <location>
        <begin position="165"/>
        <end position="187"/>
    </location>
</feature>
<feature type="compositionally biased region" description="Basic and acidic residues" evidence="1">
    <location>
        <begin position="167"/>
        <end position="183"/>
    </location>
</feature>
<accession>A0A5A7PX98</accession>
<evidence type="ECO:0000313" key="2">
    <source>
        <dbReference type="EMBL" id="GER37465.1"/>
    </source>
</evidence>
<sequence>MAAVLLRRRSAATRLDEGSYGARQGWRATASDGDCGVAGTEDETDSAIGALESEETVKEILVKVVSELDERVNTLMPPENKYLNGAVLMLPPPAIQAEPDLHGKNIVSGISEICSFRESFPSNTNGGAIARGAAAVENRQTAMQMRKVAAVRWRREGWRLMSPMSRGDGKSEMVCTREPRNDVVPEEEAESLENPIVSLECFIFL</sequence>
<keyword evidence="3" id="KW-1185">Reference proteome</keyword>
<proteinExistence type="predicted"/>
<dbReference type="EMBL" id="BKCP01005383">
    <property type="protein sequence ID" value="GER37465.1"/>
    <property type="molecule type" value="Genomic_DNA"/>
</dbReference>
<dbReference type="Proteomes" id="UP000325081">
    <property type="component" value="Unassembled WGS sequence"/>
</dbReference>
<evidence type="ECO:0000313" key="3">
    <source>
        <dbReference type="Proteomes" id="UP000325081"/>
    </source>
</evidence>
<comment type="caution">
    <text evidence="2">The sequence shown here is derived from an EMBL/GenBank/DDBJ whole genome shotgun (WGS) entry which is preliminary data.</text>
</comment>
<name>A0A5A7PX98_STRAF</name>
<dbReference type="AlphaFoldDB" id="A0A5A7PX98"/>
<protein>
    <submittedName>
        <fullName evidence="2">Zinc ion binding</fullName>
    </submittedName>
</protein>
<organism evidence="2 3">
    <name type="scientific">Striga asiatica</name>
    <name type="common">Asiatic witchweed</name>
    <name type="synonym">Buchnera asiatica</name>
    <dbReference type="NCBI Taxonomy" id="4170"/>
    <lineage>
        <taxon>Eukaryota</taxon>
        <taxon>Viridiplantae</taxon>
        <taxon>Streptophyta</taxon>
        <taxon>Embryophyta</taxon>
        <taxon>Tracheophyta</taxon>
        <taxon>Spermatophyta</taxon>
        <taxon>Magnoliopsida</taxon>
        <taxon>eudicotyledons</taxon>
        <taxon>Gunneridae</taxon>
        <taxon>Pentapetalae</taxon>
        <taxon>asterids</taxon>
        <taxon>lamiids</taxon>
        <taxon>Lamiales</taxon>
        <taxon>Orobanchaceae</taxon>
        <taxon>Buchnereae</taxon>
        <taxon>Striga</taxon>
    </lineage>
</organism>
<evidence type="ECO:0000256" key="1">
    <source>
        <dbReference type="SAM" id="MobiDB-lite"/>
    </source>
</evidence>